<proteinExistence type="predicted"/>
<comment type="caution">
    <text evidence="2">The sequence shown here is derived from an EMBL/GenBank/DDBJ whole genome shotgun (WGS) entry which is preliminary data.</text>
</comment>
<keyword evidence="3" id="KW-1185">Reference proteome</keyword>
<name>A0A8J3Z4C8_9ACTN</name>
<dbReference type="Proteomes" id="UP000612585">
    <property type="component" value="Unassembled WGS sequence"/>
</dbReference>
<evidence type="ECO:0000313" key="3">
    <source>
        <dbReference type="Proteomes" id="UP000612585"/>
    </source>
</evidence>
<organism evidence="2 3">
    <name type="scientific">Virgisporangium aurantiacum</name>
    <dbReference type="NCBI Taxonomy" id="175570"/>
    <lineage>
        <taxon>Bacteria</taxon>
        <taxon>Bacillati</taxon>
        <taxon>Actinomycetota</taxon>
        <taxon>Actinomycetes</taxon>
        <taxon>Micromonosporales</taxon>
        <taxon>Micromonosporaceae</taxon>
        <taxon>Virgisporangium</taxon>
    </lineage>
</organism>
<dbReference type="RefSeq" id="WP_203996549.1">
    <property type="nucleotide sequence ID" value="NZ_BOPG01000030.1"/>
</dbReference>
<dbReference type="EMBL" id="BOPG01000030">
    <property type="protein sequence ID" value="GIJ57316.1"/>
    <property type="molecule type" value="Genomic_DNA"/>
</dbReference>
<sequence>MPERDRTVVLSERPVGPGFPDRDRPGIDREPGIPPQRLDVPFTDDPVADGATIFRDPMDPTVRYFVPVYRVAERQVGGAARYEIALRPDGAVWQFSVVLSAGRPDTAPPETRPIAHDVAVRLVYDRKVDGGGTLSESLDLTVRRTDEGLVASREIGTLAGRDAVFHALTRPEAHPRLVVSRVVRAAVRQVSPPPPRAVIDLLELSPRARWNGARLTDPSGNSTDGADLPFNGGEGDARGFVILSDTMPMEDGTRRRALRTHPKWVPNGTIKGWHPDVPLPAGAVFEADVGFVNGAVHTDGVQFIVFEHHFVGTRRTWNEVLRYNKRYTGALDHVRVDLSALAGREVGIELRVDAGPSSAQDWAAWIGPRIVGANPGPPPPRYIVGAFDLAQDNVFPVPFFDPDLHPYIFTGIGGVGTPPPLLTRHTVVYRGVPYDYYEQADVPGQFLYLPDAFKLGRRTTAPFTPALLVTFSTPDGRTETLTAALSYVLYPVVDTERLAAAAPALRAAVPLLPPDVEVRFDHVRVRADQLSLRLALPRPGGGVVREERPGVVSALDREITDTVVLDMKPFQAVFNAMMGSGAAGLFSGEVLVSVQPQENFVVPVVARLADLTGRVFEETQQRLGPGRVQVTLRNRAESPARVPSLTCRLTGAGSGMPVDMAAEVTGFRVGDADAVLPAVVPPNGVLSFVASAQTAAPDLVAVYDLGGVTVEPDRERVLDAIVDQAVPPPLHRTLAVTIFRDIFDRNADLRRLVVEFSTEATLEFGRADFPTGVTESSKTIDLAVRLRDLLSETGGGTDYRYRVRAIGALGEIGATEWYPVEFPLFPKLTSIPA</sequence>
<reference evidence="2" key="1">
    <citation type="submission" date="2021-01" db="EMBL/GenBank/DDBJ databases">
        <title>Whole genome shotgun sequence of Virgisporangium aurantiacum NBRC 16421.</title>
        <authorList>
            <person name="Komaki H."/>
            <person name="Tamura T."/>
        </authorList>
    </citation>
    <scope>NUCLEOTIDE SEQUENCE</scope>
    <source>
        <strain evidence="2">NBRC 16421</strain>
    </source>
</reference>
<evidence type="ECO:0000256" key="1">
    <source>
        <dbReference type="SAM" id="MobiDB-lite"/>
    </source>
</evidence>
<protein>
    <submittedName>
        <fullName evidence="2">Uncharacterized protein</fullName>
    </submittedName>
</protein>
<feature type="region of interest" description="Disordered" evidence="1">
    <location>
        <begin position="1"/>
        <end position="42"/>
    </location>
</feature>
<gene>
    <name evidence="2" type="ORF">Vau01_048320</name>
</gene>
<feature type="compositionally biased region" description="Basic and acidic residues" evidence="1">
    <location>
        <begin position="20"/>
        <end position="31"/>
    </location>
</feature>
<accession>A0A8J3Z4C8</accession>
<evidence type="ECO:0000313" key="2">
    <source>
        <dbReference type="EMBL" id="GIJ57316.1"/>
    </source>
</evidence>
<dbReference type="AlphaFoldDB" id="A0A8J3Z4C8"/>